<evidence type="ECO:0000256" key="3">
    <source>
        <dbReference type="ARBA" id="ARBA00023027"/>
    </source>
</evidence>
<dbReference type="InterPro" id="IPR006097">
    <property type="entry name" value="Glu/Leu/Phe/Val/Trp_DH_dimer"/>
</dbReference>
<dbReference type="Gene3D" id="3.40.50.10860">
    <property type="entry name" value="Leucine Dehydrogenase, chain A, domain 1"/>
    <property type="match status" value="1"/>
</dbReference>
<dbReference type="RefSeq" id="XP_014679402.1">
    <property type="nucleotide sequence ID" value="XM_014823916.1"/>
</dbReference>
<evidence type="ECO:0000256" key="4">
    <source>
        <dbReference type="RuleBase" id="RU004417"/>
    </source>
</evidence>
<gene>
    <name evidence="8" type="primary">LOC106819271</name>
</gene>
<feature type="domain" description="Glutamate/phenylalanine/leucine/valine/L-tryptophan dehydrogenase dimerisation" evidence="6">
    <location>
        <begin position="150"/>
        <end position="203"/>
    </location>
</feature>
<feature type="domain" description="Glutamate/phenylalanine/leucine/valine/L-tryptophan dehydrogenase C-terminal" evidence="5">
    <location>
        <begin position="265"/>
        <end position="324"/>
    </location>
</feature>
<dbReference type="PANTHER" id="PTHR42722:SF1">
    <property type="entry name" value="VALINE DEHYDROGENASE"/>
    <property type="match status" value="1"/>
</dbReference>
<dbReference type="PANTHER" id="PTHR42722">
    <property type="entry name" value="LEUCINE DEHYDROGENASE"/>
    <property type="match status" value="1"/>
</dbReference>
<comment type="similarity">
    <text evidence="1 4">Belongs to the Glu/Leu/Phe/Val dehydrogenases family.</text>
</comment>
<sequence>MYRVFSKLQGGRICGRVTGAFASRENVGLSVAADGVVVGRRSQQHDVGLLSLPTCPSNIYHVSARSYSQNTKSTRLLGLSPEEFADYLKNKSIRRCFAVFDHEERKVKFSHPEIEELGALFSSENADFKNHEVVFLQLGIRTNCLMGAIVWQSCRGQAQGGIKYWHYPTMEAFLRDGLRLATTVGIKAALAGLWVGGAKGLIAKPREPKFSMPDFRQDLFFDYGDFVTSLNGCFVACEDIGVNLVDLNNVHSRTRYVSGVSEDLGGCGNPSEHTASGVVRAMEGALDFMGMGTLEGKSIAVQGAGNVGRVLIDRLLDMDVGSIYVTDVHRNQLDTVHDMFSQR</sequence>
<organism evidence="7 8">
    <name type="scientific">Priapulus caudatus</name>
    <name type="common">Priapulid worm</name>
    <dbReference type="NCBI Taxonomy" id="37621"/>
    <lineage>
        <taxon>Eukaryota</taxon>
        <taxon>Metazoa</taxon>
        <taxon>Ecdysozoa</taxon>
        <taxon>Scalidophora</taxon>
        <taxon>Priapulida</taxon>
        <taxon>Priapulimorpha</taxon>
        <taxon>Priapulimorphida</taxon>
        <taxon>Priapulidae</taxon>
        <taxon>Priapulus</taxon>
    </lineage>
</organism>
<dbReference type="InterPro" id="IPR006096">
    <property type="entry name" value="Glu/Leu/Phe/Val/Trp_DH_C"/>
</dbReference>
<evidence type="ECO:0000313" key="8">
    <source>
        <dbReference type="RefSeq" id="XP_014679402.1"/>
    </source>
</evidence>
<dbReference type="Pfam" id="PF00208">
    <property type="entry name" value="ELFV_dehydrog"/>
    <property type="match status" value="1"/>
</dbReference>
<dbReference type="PRINTS" id="PR00082">
    <property type="entry name" value="GLFDHDRGNASE"/>
</dbReference>
<dbReference type="InterPro" id="IPR046346">
    <property type="entry name" value="Aminoacid_DH-like_N_sf"/>
</dbReference>
<evidence type="ECO:0000256" key="2">
    <source>
        <dbReference type="ARBA" id="ARBA00023002"/>
    </source>
</evidence>
<evidence type="ECO:0000259" key="6">
    <source>
        <dbReference type="Pfam" id="PF02812"/>
    </source>
</evidence>
<name>A0ABM1F4N1_PRICU</name>
<dbReference type="GeneID" id="106819271"/>
<keyword evidence="7" id="KW-1185">Reference proteome</keyword>
<dbReference type="InterPro" id="IPR016211">
    <property type="entry name" value="Glu/Phe/Leu/Val/Trp_DH_bac/arc"/>
</dbReference>
<evidence type="ECO:0000256" key="1">
    <source>
        <dbReference type="ARBA" id="ARBA00006382"/>
    </source>
</evidence>
<keyword evidence="2 4" id="KW-0560">Oxidoreductase</keyword>
<dbReference type="InterPro" id="IPR006095">
    <property type="entry name" value="Glu/Leu/Phe/Val/Trp_DH"/>
</dbReference>
<evidence type="ECO:0000259" key="5">
    <source>
        <dbReference type="Pfam" id="PF00208"/>
    </source>
</evidence>
<proteinExistence type="inferred from homology"/>
<dbReference type="SUPFAM" id="SSF51735">
    <property type="entry name" value="NAD(P)-binding Rossmann-fold domains"/>
    <property type="match status" value="1"/>
</dbReference>
<keyword evidence="3" id="KW-0520">NAD</keyword>
<dbReference type="InterPro" id="IPR036291">
    <property type="entry name" value="NAD(P)-bd_dom_sf"/>
</dbReference>
<feature type="non-terminal residue" evidence="8">
    <location>
        <position position="343"/>
    </location>
</feature>
<dbReference type="Gene3D" id="3.40.50.720">
    <property type="entry name" value="NAD(P)-binding Rossmann-like Domain"/>
    <property type="match status" value="1"/>
</dbReference>
<dbReference type="Proteomes" id="UP000695022">
    <property type="component" value="Unplaced"/>
</dbReference>
<dbReference type="Pfam" id="PF02812">
    <property type="entry name" value="ELFV_dehydrog_N"/>
    <property type="match status" value="1"/>
</dbReference>
<accession>A0ABM1F4N1</accession>
<protein>
    <submittedName>
        <fullName evidence="8">Leucine dehydrogenase-like</fullName>
    </submittedName>
</protein>
<dbReference type="SUPFAM" id="SSF53223">
    <property type="entry name" value="Aminoacid dehydrogenase-like, N-terminal domain"/>
    <property type="match status" value="1"/>
</dbReference>
<evidence type="ECO:0000313" key="7">
    <source>
        <dbReference type="Proteomes" id="UP000695022"/>
    </source>
</evidence>
<reference evidence="8" key="1">
    <citation type="submission" date="2025-08" db="UniProtKB">
        <authorList>
            <consortium name="RefSeq"/>
        </authorList>
    </citation>
    <scope>IDENTIFICATION</scope>
</reference>